<dbReference type="SUPFAM" id="SSF141868">
    <property type="entry name" value="EAL domain-like"/>
    <property type="match status" value="1"/>
</dbReference>
<dbReference type="PIRSF" id="PIRSF003180">
    <property type="entry name" value="DiGMPpdiest_YuxH"/>
    <property type="match status" value="1"/>
</dbReference>
<protein>
    <submittedName>
        <fullName evidence="3">HDOD domain-containing protein</fullName>
    </submittedName>
</protein>
<dbReference type="SMART" id="SM00052">
    <property type="entry name" value="EAL"/>
    <property type="match status" value="1"/>
</dbReference>
<gene>
    <name evidence="3" type="ORF">DZ860_22035</name>
</gene>
<dbReference type="AlphaFoldDB" id="A0A3A6Q5E8"/>
<dbReference type="EMBL" id="QVMU01000036">
    <property type="protein sequence ID" value="RJX65285.1"/>
    <property type="molecule type" value="Genomic_DNA"/>
</dbReference>
<name>A0A3A6Q5E8_9VIBR</name>
<evidence type="ECO:0000313" key="4">
    <source>
        <dbReference type="Proteomes" id="UP000273252"/>
    </source>
</evidence>
<dbReference type="InterPro" id="IPR035919">
    <property type="entry name" value="EAL_sf"/>
</dbReference>
<reference evidence="3 4" key="1">
    <citation type="submission" date="2018-08" db="EMBL/GenBank/DDBJ databases">
        <title>Vibrio isolated from the Eastern China Marginal Seas.</title>
        <authorList>
            <person name="Li Y."/>
        </authorList>
    </citation>
    <scope>NUCLEOTIDE SEQUENCE [LARGE SCALE GENOMIC DNA]</scope>
    <source>
        <strain evidence="3 4">BEI233</strain>
    </source>
</reference>
<dbReference type="Pfam" id="PF08668">
    <property type="entry name" value="HDOD"/>
    <property type="match status" value="1"/>
</dbReference>
<dbReference type="SUPFAM" id="SSF109604">
    <property type="entry name" value="HD-domain/PDEase-like"/>
    <property type="match status" value="1"/>
</dbReference>
<dbReference type="Proteomes" id="UP000273252">
    <property type="component" value="Unassembled WGS sequence"/>
</dbReference>
<dbReference type="RefSeq" id="WP_120035314.1">
    <property type="nucleotide sequence ID" value="NZ_QVMU01000036.1"/>
</dbReference>
<proteinExistence type="predicted"/>
<organism evidence="3 4">
    <name type="scientific">Vibrio sinensis</name>
    <dbReference type="NCBI Taxonomy" id="2302434"/>
    <lineage>
        <taxon>Bacteria</taxon>
        <taxon>Pseudomonadati</taxon>
        <taxon>Pseudomonadota</taxon>
        <taxon>Gammaproteobacteria</taxon>
        <taxon>Vibrionales</taxon>
        <taxon>Vibrionaceae</taxon>
        <taxon>Vibrio</taxon>
    </lineage>
</organism>
<dbReference type="Pfam" id="PF00563">
    <property type="entry name" value="EAL"/>
    <property type="match status" value="1"/>
</dbReference>
<accession>A0A3A6Q5E8</accession>
<comment type="caution">
    <text evidence="3">The sequence shown here is derived from an EMBL/GenBank/DDBJ whole genome shotgun (WGS) entry which is preliminary data.</text>
</comment>
<sequence length="409" mass="46949">MRKTYVARQPILNARRQTLGYELLFRDGEHNAYPAHVDSNRATYRLIAENFLSIGVNPAISYSRCFVNFPYQSLVRRLPTCLPKDSIVVEVLETCEPTDELYQAVKELNASGYIIALDDFVYSADWERFLPYVHIVKIDVMAMGLSAACEFVKQRIAQGSRRKYLAERIETEEEFIVARSAGFTFFQGYFFSKPQLIQRRYISPEQVIAMELFREVCCQDVNFERVEAIISKDVTLSYKLLKFVNTLSDRLEVPISSFHQALVYLGQDRLKMFVSLSVASFVSSKKPKELYSLSLQRAQFCLLMSNHYPLRQQSDQAFLIGLFSILDALFDVSLEHILEQLPLASSVKQALLERKGPYGLLLSIQEHYESGNWQGMQKNCQALDLTLEDIMPNISAAQKWSQEIEQVCA</sequence>
<dbReference type="InterPro" id="IPR014408">
    <property type="entry name" value="dGMP_Pdiesterase_EAL/HD-GYP"/>
</dbReference>
<dbReference type="Gene3D" id="3.20.20.450">
    <property type="entry name" value="EAL domain"/>
    <property type="match status" value="1"/>
</dbReference>
<dbReference type="Gene3D" id="1.10.3210.10">
    <property type="entry name" value="Hypothetical protein af1432"/>
    <property type="match status" value="1"/>
</dbReference>
<feature type="domain" description="HDOD" evidence="2">
    <location>
        <begin position="202"/>
        <end position="389"/>
    </location>
</feature>
<evidence type="ECO:0000259" key="2">
    <source>
        <dbReference type="PROSITE" id="PS51833"/>
    </source>
</evidence>
<dbReference type="InterPro" id="IPR001633">
    <property type="entry name" value="EAL_dom"/>
</dbReference>
<dbReference type="PROSITE" id="PS50883">
    <property type="entry name" value="EAL"/>
    <property type="match status" value="1"/>
</dbReference>
<keyword evidence="4" id="KW-1185">Reference proteome</keyword>
<dbReference type="PANTHER" id="PTHR33525">
    <property type="match status" value="1"/>
</dbReference>
<feature type="domain" description="EAL" evidence="1">
    <location>
        <begin position="1"/>
        <end position="208"/>
    </location>
</feature>
<dbReference type="PANTHER" id="PTHR33525:SF4">
    <property type="entry name" value="CYCLIC DI-GMP PHOSPHODIESTERASE CDGJ"/>
    <property type="match status" value="1"/>
</dbReference>
<dbReference type="OrthoDB" id="9804751at2"/>
<dbReference type="InterPro" id="IPR013976">
    <property type="entry name" value="HDOD"/>
</dbReference>
<evidence type="ECO:0000259" key="1">
    <source>
        <dbReference type="PROSITE" id="PS50883"/>
    </source>
</evidence>
<dbReference type="PROSITE" id="PS51833">
    <property type="entry name" value="HDOD"/>
    <property type="match status" value="1"/>
</dbReference>
<dbReference type="InterPro" id="IPR052340">
    <property type="entry name" value="RNase_Y/CdgJ"/>
</dbReference>
<evidence type="ECO:0000313" key="3">
    <source>
        <dbReference type="EMBL" id="RJX65285.1"/>
    </source>
</evidence>